<dbReference type="EMBL" id="JABBWK010000006">
    <property type="protein sequence ID" value="KAG1905818.1"/>
    <property type="molecule type" value="Genomic_DNA"/>
</dbReference>
<dbReference type="AlphaFoldDB" id="A0AAD4HR11"/>
<evidence type="ECO:0000313" key="2">
    <source>
        <dbReference type="EMBL" id="KAG1905818.1"/>
    </source>
</evidence>
<comment type="similarity">
    <text evidence="1">Belongs to the MDM20/NAA25 family.</text>
</comment>
<organism evidence="2 3">
    <name type="scientific">Suillus fuscotomentosus</name>
    <dbReference type="NCBI Taxonomy" id="1912939"/>
    <lineage>
        <taxon>Eukaryota</taxon>
        <taxon>Fungi</taxon>
        <taxon>Dikarya</taxon>
        <taxon>Basidiomycota</taxon>
        <taxon>Agaricomycotina</taxon>
        <taxon>Agaricomycetes</taxon>
        <taxon>Agaricomycetidae</taxon>
        <taxon>Boletales</taxon>
        <taxon>Suillineae</taxon>
        <taxon>Suillaceae</taxon>
        <taxon>Suillus</taxon>
    </lineage>
</organism>
<evidence type="ECO:0000313" key="3">
    <source>
        <dbReference type="Proteomes" id="UP001195769"/>
    </source>
</evidence>
<dbReference type="Pfam" id="PF09797">
    <property type="entry name" value="NatB_MDM20"/>
    <property type="match status" value="1"/>
</dbReference>
<dbReference type="Proteomes" id="UP001195769">
    <property type="component" value="Unassembled WGS sequence"/>
</dbReference>
<evidence type="ECO:0000256" key="1">
    <source>
        <dbReference type="ARBA" id="ARBA00006298"/>
    </source>
</evidence>
<sequence length="926" mass="104525">MSKAALERQIRPIYDALDHGSNKSAINACNKVLKKYNNNTLVKALKALALTRSQKVEEALVLCDEILATVVTDDSTLSVMTHVLKGLARNSDMVAMFDNAFKQQPQSEELGAQTFFAHVRTGNWKSCQQVATRMHKQFQEDRYVYWAVTGAILQANDLGTPPNIRTLLYKLAHRHVTSCPTPSYMAVDRFHLHLIILQELQLWDEANTLLESDVGKSICSASLVCNETRREIWRKRGLYKDEGERAQEKIKNNDRNWLEFVSVIDAAFASVQGSDVSEEGKSECFENIAKTRDFLTKIAEVDGSNNRSASLAFLELEKNAVSHGISSDENTLVDSMENYFSQFGNKACCFEDLQPCVDLGADAKSRWISFLASQESSFATMGDLQRVINVRKLQRISLTASELSTDKELCLASTYIKEYMAGLELGSSLPVTELQPADDLAILVGHAFVSLWTMTKDESYLYNAAVVLEFALAKSRMSFQIRLLLVRIYRLLGASSLALDHYRAINIKQVQNDTLSHFILTRASTFSLSATGDLTYPSECIESSQIYVSNSQDVRFFTLLCFQDGYPPQIPEFVSFDDRLENSLQRDVVKLEHVRMRMTHEPINSDLIDMELIELKFVFDRSFANDQTLMFGNSTGQGWLWYFIKIYIRAFQHASDLDDIVEEKLLIGDRPKKSPEPEVQLPLRERLAIRKPEEAAELTADELQLMEWATALSDWLEPYHNYTRPPPAVVLAEANRQNELRTGLPLRGVDLKALNGDAHANGHAKKDEEAPPVKEPPQLVAQFFEHMHARFVQLQQSQCLPSDLLHVATLTQEAFLLFAVESHRFKTASVVKIHKLGALVQFLKDVRSKAYTVLKTMSNDLLKMSEVAGSAERRKSFVESCKPITDFPRLHHDFVLSVAKNVGESRKKVLEGVSKGMVKICTNYGQ</sequence>
<protein>
    <submittedName>
        <fullName evidence="2">N-acetyltransferase B complex non catalytic subunit-domain-containing protein</fullName>
    </submittedName>
</protein>
<accession>A0AAD4HR11</accession>
<dbReference type="InterPro" id="IPR011990">
    <property type="entry name" value="TPR-like_helical_dom_sf"/>
</dbReference>
<dbReference type="Gene3D" id="1.25.40.1040">
    <property type="match status" value="1"/>
</dbReference>
<reference evidence="2" key="1">
    <citation type="journal article" date="2020" name="New Phytol.">
        <title>Comparative genomics reveals dynamic genome evolution in host specialist ectomycorrhizal fungi.</title>
        <authorList>
            <person name="Lofgren L.A."/>
            <person name="Nguyen N.H."/>
            <person name="Vilgalys R."/>
            <person name="Ruytinx J."/>
            <person name="Liao H.L."/>
            <person name="Branco S."/>
            <person name="Kuo A."/>
            <person name="LaButti K."/>
            <person name="Lipzen A."/>
            <person name="Andreopoulos W."/>
            <person name="Pangilinan J."/>
            <person name="Riley R."/>
            <person name="Hundley H."/>
            <person name="Na H."/>
            <person name="Barry K."/>
            <person name="Grigoriev I.V."/>
            <person name="Stajich J.E."/>
            <person name="Kennedy P.G."/>
        </authorList>
    </citation>
    <scope>NUCLEOTIDE SEQUENCE</scope>
    <source>
        <strain evidence="2">FC203</strain>
    </source>
</reference>
<dbReference type="PANTHER" id="PTHR22767">
    <property type="entry name" value="N-TERMINAL ACETYLTRANSFERASE-RELATED"/>
    <property type="match status" value="1"/>
</dbReference>
<keyword evidence="3" id="KW-1185">Reference proteome</keyword>
<gene>
    <name evidence="2" type="ORF">F5891DRAFT_1006727</name>
</gene>
<dbReference type="SUPFAM" id="SSF48452">
    <property type="entry name" value="TPR-like"/>
    <property type="match status" value="1"/>
</dbReference>
<dbReference type="PANTHER" id="PTHR22767:SF3">
    <property type="entry name" value="N-ALPHA-ACETYLTRANSFERASE 25, NATB AUXILIARY SUBUNIT"/>
    <property type="match status" value="1"/>
</dbReference>
<comment type="caution">
    <text evidence="2">The sequence shown here is derived from an EMBL/GenBank/DDBJ whole genome shotgun (WGS) entry which is preliminary data.</text>
</comment>
<dbReference type="GeneID" id="64654730"/>
<name>A0AAD4HR11_9AGAM</name>
<dbReference type="RefSeq" id="XP_041231393.1">
    <property type="nucleotide sequence ID" value="XM_041360432.1"/>
</dbReference>
<proteinExistence type="inferred from homology"/>
<dbReference type="GO" id="GO:0031416">
    <property type="term" value="C:NatB complex"/>
    <property type="evidence" value="ECO:0007669"/>
    <property type="project" value="TreeGrafter"/>
</dbReference>
<dbReference type="InterPro" id="IPR019183">
    <property type="entry name" value="NAA25_NatB_aux_su"/>
</dbReference>